<proteinExistence type="predicted"/>
<evidence type="ECO:0000313" key="3">
    <source>
        <dbReference type="Proteomes" id="UP000019805"/>
    </source>
</evidence>
<dbReference type="AlphaFoldDB" id="W8X0L6"/>
<dbReference type="STRING" id="1437824.BN940_14976"/>
<dbReference type="eggNOG" id="COG3934">
    <property type="taxonomic scope" value="Bacteria"/>
</dbReference>
<feature type="region of interest" description="Disordered" evidence="1">
    <location>
        <begin position="584"/>
        <end position="607"/>
    </location>
</feature>
<accession>W8X0L6</accession>
<evidence type="ECO:0008006" key="4">
    <source>
        <dbReference type="Google" id="ProtNLM"/>
    </source>
</evidence>
<sequence>MVPAAQADEPPAAFTQASDGTDFYPFAIDEDRLAGPPAQTALNHPLGPQDRLFVKQGHFYAVGPDGVPDTGDDVRVRLFGINLSFAANFPSAAEAPALARRLRALGFNAVRLHHLDFHLNDPQASADAEPKGILTTGPYPSFDPRAVERLRTFIQALSKEGLYIDLNLRAGYRFRPAIDGLPPLDEGRSQLADVDTPIYVYEPRLIELQARYATTLIQSLGLAGNPALALVEINNESSLLSAWQSDIWHGNDWPRTIPQAYRGILRAQWEAWIGRRYGSLEAACRAWDRCGDPDVAALPAASLFGAHAASPSLMQRLGNRLERGLEQWLPRARDDSAEPDPDGRYAQDFLEFLTQMDRRYFERMRQTVQAAAQAPVPVTGTQMSYGGVLNFDSQAAMDYLDDHIYIGHPSYANGNSWQSEDWRIPDTSTAGAGIGNLLALSLRREAGKPFVISEYNHSFPAPRGGEIPPLMATVATLQDWDGLFFFDYADEPQPRRAPWYFSLSGNWGQYALMGQSARLFRQTLIEPLAGQAVLPLTHARRLALARRGTINSGTLAADLEARYGATPRLAWSRQIAEKILQDPAAGDAPQPALADAAADATPDGSVRHDAARERVILDTDRIWGVFGLLEPGESLSGRFFGLRLAGGPKNQPVQVLATPLDAAGLERSQHILLSLGSATRGTQPGSMPPRPTALIPYPGKSGWLTLEPGPLSKGPSGQLGTRAPAWLARSDVELGIPLPTGDIRIYPLDGTGARRAALPPEAYRADASGGFTWVRLQATARTASPWYEIEIAPGLRPAPASTRSPRPPAG</sequence>
<evidence type="ECO:0000256" key="1">
    <source>
        <dbReference type="SAM" id="MobiDB-lite"/>
    </source>
</evidence>
<dbReference type="SUPFAM" id="SSF51445">
    <property type="entry name" value="(Trans)glycosidases"/>
    <property type="match status" value="1"/>
</dbReference>
<feature type="compositionally biased region" description="Low complexity" evidence="1">
    <location>
        <begin position="584"/>
        <end position="604"/>
    </location>
</feature>
<gene>
    <name evidence="2" type="ORF">BN940_14976</name>
</gene>
<dbReference type="EMBL" id="HG916765">
    <property type="protein sequence ID" value="CDM25439.1"/>
    <property type="molecule type" value="Genomic_DNA"/>
</dbReference>
<name>W8X0L6_CASD6</name>
<dbReference type="eggNOG" id="COG1874">
    <property type="taxonomic scope" value="Bacteria"/>
</dbReference>
<protein>
    <recommendedName>
        <fullName evidence="4">Capsular polysaccharide biosynthesis protein</fullName>
    </recommendedName>
</protein>
<dbReference type="Gene3D" id="3.20.20.80">
    <property type="entry name" value="Glycosidases"/>
    <property type="match status" value="1"/>
</dbReference>
<dbReference type="HOGENOM" id="CLU_006956_1_0_4"/>
<dbReference type="Proteomes" id="UP000019805">
    <property type="component" value="Chromosome"/>
</dbReference>
<dbReference type="KEGG" id="cdn:BN940_14976"/>
<reference evidence="2 3" key="1">
    <citation type="journal article" date="2014" name="BMC Microbiol.">
        <title>The oxygen-independent metabolism of cyclic monoterpenes in Castellaniella defragrans 65Phen.</title>
        <authorList>
            <person name="Petasch J."/>
            <person name="Disch E.M."/>
            <person name="Markert S."/>
            <person name="Becher D."/>
            <person name="Schweder T."/>
            <person name="Huttel B."/>
            <person name="Reinhardt R."/>
            <person name="Harder J."/>
        </authorList>
    </citation>
    <scope>NUCLEOTIDE SEQUENCE [LARGE SCALE GENOMIC DNA]</scope>
    <source>
        <strain evidence="2">65Phen</strain>
    </source>
</reference>
<organism evidence="2 3">
    <name type="scientific">Castellaniella defragrans (strain DSM 12143 / CCUG 39792 / 65Phen)</name>
    <name type="common">Alcaligenes defragrans</name>
    <dbReference type="NCBI Taxonomy" id="1437824"/>
    <lineage>
        <taxon>Bacteria</taxon>
        <taxon>Pseudomonadati</taxon>
        <taxon>Pseudomonadota</taxon>
        <taxon>Betaproteobacteria</taxon>
        <taxon>Burkholderiales</taxon>
        <taxon>Alcaligenaceae</taxon>
        <taxon>Castellaniella</taxon>
    </lineage>
</organism>
<dbReference type="InterPro" id="IPR017853">
    <property type="entry name" value="GH"/>
</dbReference>
<evidence type="ECO:0000313" key="2">
    <source>
        <dbReference type="EMBL" id="CDM25439.1"/>
    </source>
</evidence>
<keyword evidence="3" id="KW-1185">Reference proteome</keyword>